<evidence type="ECO:0000313" key="2">
    <source>
        <dbReference type="Proteomes" id="UP001432322"/>
    </source>
</evidence>
<gene>
    <name evidence="1" type="ORF">PFISCL1PPCAC_13181</name>
</gene>
<feature type="non-terminal residue" evidence="1">
    <location>
        <position position="187"/>
    </location>
</feature>
<dbReference type="AlphaFoldDB" id="A0AAV5VU13"/>
<evidence type="ECO:0000313" key="1">
    <source>
        <dbReference type="EMBL" id="GMT21884.1"/>
    </source>
</evidence>
<comment type="caution">
    <text evidence="1">The sequence shown here is derived from an EMBL/GenBank/DDBJ whole genome shotgun (WGS) entry which is preliminary data.</text>
</comment>
<name>A0AAV5VU13_9BILA</name>
<reference evidence="1" key="1">
    <citation type="submission" date="2023-10" db="EMBL/GenBank/DDBJ databases">
        <title>Genome assembly of Pristionchus species.</title>
        <authorList>
            <person name="Yoshida K."/>
            <person name="Sommer R.J."/>
        </authorList>
    </citation>
    <scope>NUCLEOTIDE SEQUENCE</scope>
    <source>
        <strain evidence="1">RS5133</strain>
    </source>
</reference>
<keyword evidence="2" id="KW-1185">Reference proteome</keyword>
<dbReference type="Proteomes" id="UP001432322">
    <property type="component" value="Unassembled WGS sequence"/>
</dbReference>
<protein>
    <submittedName>
        <fullName evidence="1">Uncharacterized protein</fullName>
    </submittedName>
</protein>
<sequence>GVNMVYQIIFIHVSSDVAGFHNEGLGELLHLIAVTGFRGLELCLNGVRSAVHDVHDIFMKLLIGNISTVLVCEHDLVEDCLSLGGELGDQGLGEVDHFLFLVEAERDELLGLLLLVGGQHLDSLIGLGDLLVARKVHIRSDFLKLLNKGRVEGGERLLDLRHEVNLEGFIGQSDGGESSDSEHAEHH</sequence>
<accession>A0AAV5VU13</accession>
<feature type="non-terminal residue" evidence="1">
    <location>
        <position position="1"/>
    </location>
</feature>
<organism evidence="1 2">
    <name type="scientific">Pristionchus fissidentatus</name>
    <dbReference type="NCBI Taxonomy" id="1538716"/>
    <lineage>
        <taxon>Eukaryota</taxon>
        <taxon>Metazoa</taxon>
        <taxon>Ecdysozoa</taxon>
        <taxon>Nematoda</taxon>
        <taxon>Chromadorea</taxon>
        <taxon>Rhabditida</taxon>
        <taxon>Rhabditina</taxon>
        <taxon>Diplogasteromorpha</taxon>
        <taxon>Diplogasteroidea</taxon>
        <taxon>Neodiplogasteridae</taxon>
        <taxon>Pristionchus</taxon>
    </lineage>
</organism>
<proteinExistence type="predicted"/>
<dbReference type="EMBL" id="BTSY01000004">
    <property type="protein sequence ID" value="GMT21884.1"/>
    <property type="molecule type" value="Genomic_DNA"/>
</dbReference>